<evidence type="ECO:0000259" key="1">
    <source>
        <dbReference type="Pfam" id="PF02826"/>
    </source>
</evidence>
<dbReference type="PANTHER" id="PTHR43254:SF3">
    <property type="entry name" value="C-TERMINAL BINDING PROTEIN AN"/>
    <property type="match status" value="1"/>
</dbReference>
<gene>
    <name evidence="2" type="ORF">RchiOBHm_Chr1g0358161</name>
</gene>
<dbReference type="InterPro" id="IPR036291">
    <property type="entry name" value="NAD(P)-bd_dom_sf"/>
</dbReference>
<dbReference type="GO" id="GO:0000226">
    <property type="term" value="P:microtubule cytoskeleton organization"/>
    <property type="evidence" value="ECO:0007669"/>
    <property type="project" value="InterPro"/>
</dbReference>
<accession>A0A2P6SI31</accession>
<dbReference type="InterPro" id="IPR006140">
    <property type="entry name" value="D-isomer_DH_NAD-bd"/>
</dbReference>
<reference evidence="2 3" key="1">
    <citation type="journal article" date="2018" name="Nat. Genet.">
        <title>The Rosa genome provides new insights in the design of modern roses.</title>
        <authorList>
            <person name="Bendahmane M."/>
        </authorList>
    </citation>
    <scope>NUCLEOTIDE SEQUENCE [LARGE SCALE GENOMIC DNA]</scope>
    <source>
        <strain evidence="3">cv. Old Blush</strain>
    </source>
</reference>
<dbReference type="GO" id="GO:0051287">
    <property type="term" value="F:NAD binding"/>
    <property type="evidence" value="ECO:0007669"/>
    <property type="project" value="InterPro"/>
</dbReference>
<dbReference type="STRING" id="74649.A0A2P6SI31"/>
<dbReference type="OMA" id="RVIYYDC"/>
<protein>
    <submittedName>
        <fullName evidence="2">Putative oxidoreductase</fullName>
        <ecNumber evidence="2">1.1.1.-</ecNumber>
    </submittedName>
</protein>
<comment type="caution">
    <text evidence="2">The sequence shown here is derived from an EMBL/GenBank/DDBJ whole genome shotgun (WGS) entry which is preliminary data.</text>
</comment>
<dbReference type="Gene3D" id="3.40.50.720">
    <property type="entry name" value="NAD(P)-binding Rossmann-like Domain"/>
    <property type="match status" value="1"/>
</dbReference>
<dbReference type="Gramene" id="PRQ58334">
    <property type="protein sequence ID" value="PRQ58334"/>
    <property type="gene ID" value="RchiOBHm_Chr1g0358161"/>
</dbReference>
<feature type="domain" description="D-isomer specific 2-hydroxyacid dehydrogenase NAD-binding" evidence="1">
    <location>
        <begin position="24"/>
        <end position="125"/>
    </location>
</feature>
<dbReference type="Proteomes" id="UP000238479">
    <property type="component" value="Chromosome 1"/>
</dbReference>
<evidence type="ECO:0000313" key="3">
    <source>
        <dbReference type="Proteomes" id="UP000238479"/>
    </source>
</evidence>
<dbReference type="PANTHER" id="PTHR43254">
    <property type="entry name" value="C-TERMINAL BINDING PROTEIN AN-RELATED"/>
    <property type="match status" value="1"/>
</dbReference>
<dbReference type="Pfam" id="PF02826">
    <property type="entry name" value="2-Hacid_dh_C"/>
    <property type="match status" value="1"/>
</dbReference>
<keyword evidence="3" id="KW-1185">Reference proteome</keyword>
<dbReference type="AlphaFoldDB" id="A0A2P6SI31"/>
<dbReference type="GO" id="GO:0016491">
    <property type="term" value="F:oxidoreductase activity"/>
    <property type="evidence" value="ECO:0007669"/>
    <property type="project" value="UniProtKB-KW"/>
</dbReference>
<organism evidence="2 3">
    <name type="scientific">Rosa chinensis</name>
    <name type="common">China rose</name>
    <dbReference type="NCBI Taxonomy" id="74649"/>
    <lineage>
        <taxon>Eukaryota</taxon>
        <taxon>Viridiplantae</taxon>
        <taxon>Streptophyta</taxon>
        <taxon>Embryophyta</taxon>
        <taxon>Tracheophyta</taxon>
        <taxon>Spermatophyta</taxon>
        <taxon>Magnoliopsida</taxon>
        <taxon>eudicotyledons</taxon>
        <taxon>Gunneridae</taxon>
        <taxon>Pentapetalae</taxon>
        <taxon>rosids</taxon>
        <taxon>fabids</taxon>
        <taxon>Rosales</taxon>
        <taxon>Rosaceae</taxon>
        <taxon>Rosoideae</taxon>
        <taxon>Rosoideae incertae sedis</taxon>
        <taxon>Rosa</taxon>
    </lineage>
</organism>
<name>A0A2P6SI31_ROSCH</name>
<keyword evidence="2" id="KW-0560">Oxidoreductase</keyword>
<evidence type="ECO:0000313" key="2">
    <source>
        <dbReference type="EMBL" id="PRQ58334.1"/>
    </source>
</evidence>
<dbReference type="InterPro" id="IPR045015">
    <property type="entry name" value="AN-like"/>
</dbReference>
<sequence length="132" mass="14604">MNKRLSLIISLELERVLVSVLSYYKERCRGLVLGIIGRSAAARSMPTRRLAFKISVLYFDVQVNGKVSRSYGFPSAARKMDTLNDLLAASDLISLHCALTNETIQNLNAESLQHVKAGAFLVNTGSCWMIVL</sequence>
<proteinExistence type="predicted"/>
<dbReference type="SUPFAM" id="SSF51735">
    <property type="entry name" value="NAD(P)-binding Rossmann-fold domains"/>
    <property type="match status" value="1"/>
</dbReference>
<dbReference type="EMBL" id="PDCK01000039">
    <property type="protein sequence ID" value="PRQ58334.1"/>
    <property type="molecule type" value="Genomic_DNA"/>
</dbReference>
<dbReference type="EC" id="1.1.1.-" evidence="2"/>